<feature type="compositionally biased region" description="Basic and acidic residues" evidence="1">
    <location>
        <begin position="19"/>
        <end position="39"/>
    </location>
</feature>
<reference evidence="2 3" key="1">
    <citation type="submission" date="2015-04" db="EMBL/GenBank/DDBJ databases">
        <authorList>
            <person name="Syromyatnikov M.Y."/>
            <person name="Popov V.N."/>
        </authorList>
    </citation>
    <scope>NUCLEOTIDE SEQUENCE [LARGE SCALE GENOMIC DNA]</scope>
    <source>
        <strain evidence="2">WF-38-12</strain>
    </source>
</reference>
<feature type="region of interest" description="Disordered" evidence="1">
    <location>
        <begin position="1"/>
        <end position="39"/>
    </location>
</feature>
<name>A0A0U1LMW9_TALIS</name>
<evidence type="ECO:0000313" key="3">
    <source>
        <dbReference type="Proteomes" id="UP000054383"/>
    </source>
</evidence>
<proteinExistence type="predicted"/>
<protein>
    <recommendedName>
        <fullName evidence="4">BZIP domain-containing protein</fullName>
    </recommendedName>
</protein>
<feature type="region of interest" description="Disordered" evidence="1">
    <location>
        <begin position="73"/>
        <end position="131"/>
    </location>
</feature>
<evidence type="ECO:0008006" key="4">
    <source>
        <dbReference type="Google" id="ProtNLM"/>
    </source>
</evidence>
<evidence type="ECO:0000256" key="1">
    <source>
        <dbReference type="SAM" id="MobiDB-lite"/>
    </source>
</evidence>
<dbReference type="OMA" id="QEHKLRM"/>
<gene>
    <name evidence="2" type="ORF">PISL3812_00984</name>
</gene>
<organism evidence="2 3">
    <name type="scientific">Talaromyces islandicus</name>
    <name type="common">Penicillium islandicum</name>
    <dbReference type="NCBI Taxonomy" id="28573"/>
    <lineage>
        <taxon>Eukaryota</taxon>
        <taxon>Fungi</taxon>
        <taxon>Dikarya</taxon>
        <taxon>Ascomycota</taxon>
        <taxon>Pezizomycotina</taxon>
        <taxon>Eurotiomycetes</taxon>
        <taxon>Eurotiomycetidae</taxon>
        <taxon>Eurotiales</taxon>
        <taxon>Trichocomaceae</taxon>
        <taxon>Talaromyces</taxon>
        <taxon>Talaromyces sect. Islandici</taxon>
    </lineage>
</organism>
<dbReference type="PANTHER" id="PTHR37012">
    <property type="entry name" value="B-ZIP TRANSCRIPTION FACTOR (EUROFUNG)-RELATED"/>
    <property type="match status" value="1"/>
</dbReference>
<dbReference type="PANTHER" id="PTHR37012:SF2">
    <property type="entry name" value="BZIP DOMAIN-CONTAINING PROTEIN-RELATED"/>
    <property type="match status" value="1"/>
</dbReference>
<dbReference type="EMBL" id="CVMT01000001">
    <property type="protein sequence ID" value="CRG83630.1"/>
    <property type="molecule type" value="Genomic_DNA"/>
</dbReference>
<dbReference type="InterPro" id="IPR021833">
    <property type="entry name" value="DUF3425"/>
</dbReference>
<keyword evidence="3" id="KW-1185">Reference proteome</keyword>
<feature type="compositionally biased region" description="Polar residues" evidence="1">
    <location>
        <begin position="95"/>
        <end position="108"/>
    </location>
</feature>
<dbReference type="Proteomes" id="UP000054383">
    <property type="component" value="Unassembled WGS sequence"/>
</dbReference>
<dbReference type="AlphaFoldDB" id="A0A0U1LMW9"/>
<dbReference type="Pfam" id="PF11905">
    <property type="entry name" value="DUF3425"/>
    <property type="match status" value="1"/>
</dbReference>
<dbReference type="CDD" id="cd14688">
    <property type="entry name" value="bZIP_YAP"/>
    <property type="match status" value="1"/>
</dbReference>
<accession>A0A0U1LMW9</accession>
<evidence type="ECO:0000313" key="2">
    <source>
        <dbReference type="EMBL" id="CRG83630.1"/>
    </source>
</evidence>
<dbReference type="OrthoDB" id="4161589at2759"/>
<sequence length="361" mass="41682">MEAPPQKRQRTELQLARKRQADRVSQKAKREQAKRNMDHLETQLSKLQDTVELLSDQLQAMHAELRHRDKHCCHCRPPPPQSTASGVHPLGSPSGDPNNSGKSSSGTPNKEAGYEISPKKPSSKKRNRSSADSPLDLIKCLCGVEHQVQSECLEYSTFSILLKTHENLAEGKELPITTWLPRTPSLVSIFCPAASTNPVIRILGAFFRQVHPTKVSTLLACCLLMYRYLRWRLYPDKETFRDVPEWVHPTEVQKTVPHPVCVDFIPWPKLRDYIVLHKYTDPRHSVSLFIRSIRVRWPDNRDFYTMSAQGELLLDPEFEEAVYRYENWQISKDWTEMFPALKDYVNVEEDECDPQDAPNWP</sequence>